<proteinExistence type="predicted"/>
<dbReference type="EMBL" id="VSRR010009733">
    <property type="protein sequence ID" value="MPC50778.1"/>
    <property type="molecule type" value="Genomic_DNA"/>
</dbReference>
<evidence type="ECO:0000256" key="1">
    <source>
        <dbReference type="SAM" id="MobiDB-lite"/>
    </source>
</evidence>
<organism evidence="2 3">
    <name type="scientific">Portunus trituberculatus</name>
    <name type="common">Swimming crab</name>
    <name type="synonym">Neptunus trituberculatus</name>
    <dbReference type="NCBI Taxonomy" id="210409"/>
    <lineage>
        <taxon>Eukaryota</taxon>
        <taxon>Metazoa</taxon>
        <taxon>Ecdysozoa</taxon>
        <taxon>Arthropoda</taxon>
        <taxon>Crustacea</taxon>
        <taxon>Multicrustacea</taxon>
        <taxon>Malacostraca</taxon>
        <taxon>Eumalacostraca</taxon>
        <taxon>Eucarida</taxon>
        <taxon>Decapoda</taxon>
        <taxon>Pleocyemata</taxon>
        <taxon>Brachyura</taxon>
        <taxon>Eubrachyura</taxon>
        <taxon>Portunoidea</taxon>
        <taxon>Portunidae</taxon>
        <taxon>Portuninae</taxon>
        <taxon>Portunus</taxon>
    </lineage>
</organism>
<dbReference type="AlphaFoldDB" id="A0A5B7G0W2"/>
<dbReference type="Proteomes" id="UP000324222">
    <property type="component" value="Unassembled WGS sequence"/>
</dbReference>
<feature type="compositionally biased region" description="Low complexity" evidence="1">
    <location>
        <begin position="15"/>
        <end position="34"/>
    </location>
</feature>
<keyword evidence="3" id="KW-1185">Reference proteome</keyword>
<sequence length="112" mass="11842">MVGVLKIAPCPLPPSLFSSTSSSSSSSFSSSSSSDRGEGGKRAAVDKEEEEARQVIGKWSPSLADLQTIPPASASLMQVKTNGVFGREIKASFYANLIRVSLCYLEVLLLTS</sequence>
<name>A0A5B7G0W2_PORTR</name>
<reference evidence="2 3" key="1">
    <citation type="submission" date="2019-05" db="EMBL/GenBank/DDBJ databases">
        <title>Another draft genome of Portunus trituberculatus and its Hox gene families provides insights of decapod evolution.</title>
        <authorList>
            <person name="Jeong J.-H."/>
            <person name="Song I."/>
            <person name="Kim S."/>
            <person name="Choi T."/>
            <person name="Kim D."/>
            <person name="Ryu S."/>
            <person name="Kim W."/>
        </authorList>
    </citation>
    <scope>NUCLEOTIDE SEQUENCE [LARGE SCALE GENOMIC DNA]</scope>
    <source>
        <tissue evidence="2">Muscle</tissue>
    </source>
</reference>
<feature type="region of interest" description="Disordered" evidence="1">
    <location>
        <begin position="1"/>
        <end position="49"/>
    </location>
</feature>
<comment type="caution">
    <text evidence="2">The sequence shown here is derived from an EMBL/GenBank/DDBJ whole genome shotgun (WGS) entry which is preliminary data.</text>
</comment>
<evidence type="ECO:0000313" key="3">
    <source>
        <dbReference type="Proteomes" id="UP000324222"/>
    </source>
</evidence>
<accession>A0A5B7G0W2</accession>
<protein>
    <submittedName>
        <fullName evidence="2">Uncharacterized protein</fullName>
    </submittedName>
</protein>
<feature type="compositionally biased region" description="Basic and acidic residues" evidence="1">
    <location>
        <begin position="35"/>
        <end position="49"/>
    </location>
</feature>
<evidence type="ECO:0000313" key="2">
    <source>
        <dbReference type="EMBL" id="MPC50778.1"/>
    </source>
</evidence>
<gene>
    <name evidence="2" type="ORF">E2C01_044612</name>
</gene>